<sequence>MVDNQRRRGAAIAGLKSVFVQKPNRLVSSFRQIETAVAGGLVHQCMCCRGGEVPRWLGSHGVVGQGDVPPATEALAAAATRWSWSRQTSDAAVGAFAAAVVRWSWSCWRRQLGR</sequence>
<name>Q8LMP2_ORYSJ</name>
<reference evidence="2" key="2">
    <citation type="journal article" date="2008" name="Nucleic Acids Res.">
        <title>The rice annotation project database (RAP-DB): 2008 update.</title>
        <authorList>
            <consortium name="The rice annotation project (RAP)"/>
        </authorList>
    </citation>
    <scope>GENOME REANNOTATION</scope>
    <source>
        <strain evidence="2">cv. Nipponbare</strain>
    </source>
</reference>
<organism evidence="1 2">
    <name type="scientific">Oryza sativa subsp. japonica</name>
    <name type="common">Rice</name>
    <dbReference type="NCBI Taxonomy" id="39947"/>
    <lineage>
        <taxon>Eukaryota</taxon>
        <taxon>Viridiplantae</taxon>
        <taxon>Streptophyta</taxon>
        <taxon>Embryophyta</taxon>
        <taxon>Tracheophyta</taxon>
        <taxon>Spermatophyta</taxon>
        <taxon>Magnoliopsida</taxon>
        <taxon>Liliopsida</taxon>
        <taxon>Poales</taxon>
        <taxon>Poaceae</taxon>
        <taxon>BOP clade</taxon>
        <taxon>Oryzoideae</taxon>
        <taxon>Oryzeae</taxon>
        <taxon>Oryzinae</taxon>
        <taxon>Oryza</taxon>
        <taxon>Oryza sativa</taxon>
    </lineage>
</organism>
<dbReference type="AlphaFoldDB" id="Q8LMP2"/>
<dbReference type="EMBL" id="AC105744">
    <property type="protein sequence ID" value="AAN04990.1"/>
    <property type="molecule type" value="Genomic_DNA"/>
</dbReference>
<accession>Q8LMP2</accession>
<protein>
    <submittedName>
        <fullName evidence="1">Uncharacterized protein</fullName>
    </submittedName>
</protein>
<gene>
    <name evidence="1" type="ordered locus">LOC_Os10g11030</name>
</gene>
<evidence type="ECO:0000313" key="1">
    <source>
        <dbReference type="EMBL" id="AAN04990.1"/>
    </source>
</evidence>
<evidence type="ECO:0000313" key="2">
    <source>
        <dbReference type="Proteomes" id="UP000000763"/>
    </source>
</evidence>
<dbReference type="Proteomes" id="UP000000763">
    <property type="component" value="Chromosome 10"/>
</dbReference>
<reference evidence="2" key="1">
    <citation type="journal article" date="2005" name="Nature">
        <title>The map-based sequence of the rice genome.</title>
        <authorList>
            <consortium name="International rice genome sequencing project (IRGSP)"/>
            <person name="Matsumoto T."/>
            <person name="Wu J."/>
            <person name="Kanamori H."/>
            <person name="Katayose Y."/>
            <person name="Fujisawa M."/>
            <person name="Namiki N."/>
            <person name="Mizuno H."/>
            <person name="Yamamoto K."/>
            <person name="Antonio B.A."/>
            <person name="Baba T."/>
            <person name="Sakata K."/>
            <person name="Nagamura Y."/>
            <person name="Aoki H."/>
            <person name="Arikawa K."/>
            <person name="Arita K."/>
            <person name="Bito T."/>
            <person name="Chiden Y."/>
            <person name="Fujitsuka N."/>
            <person name="Fukunaka R."/>
            <person name="Hamada M."/>
            <person name="Harada C."/>
            <person name="Hayashi A."/>
            <person name="Hijishita S."/>
            <person name="Honda M."/>
            <person name="Hosokawa S."/>
            <person name="Ichikawa Y."/>
            <person name="Idonuma A."/>
            <person name="Iijima M."/>
            <person name="Ikeda M."/>
            <person name="Ikeno M."/>
            <person name="Ito K."/>
            <person name="Ito S."/>
            <person name="Ito T."/>
            <person name="Ito Y."/>
            <person name="Ito Y."/>
            <person name="Iwabuchi A."/>
            <person name="Kamiya K."/>
            <person name="Karasawa W."/>
            <person name="Kurita K."/>
            <person name="Katagiri S."/>
            <person name="Kikuta A."/>
            <person name="Kobayashi H."/>
            <person name="Kobayashi N."/>
            <person name="Machita K."/>
            <person name="Maehara T."/>
            <person name="Masukawa M."/>
            <person name="Mizubayashi T."/>
            <person name="Mukai Y."/>
            <person name="Nagasaki H."/>
            <person name="Nagata Y."/>
            <person name="Naito S."/>
            <person name="Nakashima M."/>
            <person name="Nakama Y."/>
            <person name="Nakamichi Y."/>
            <person name="Nakamura M."/>
            <person name="Meguro A."/>
            <person name="Negishi M."/>
            <person name="Ohta I."/>
            <person name="Ohta T."/>
            <person name="Okamoto M."/>
            <person name="Ono N."/>
            <person name="Saji S."/>
            <person name="Sakaguchi M."/>
            <person name="Sakai K."/>
            <person name="Shibata M."/>
            <person name="Shimokawa T."/>
            <person name="Song J."/>
            <person name="Takazaki Y."/>
            <person name="Terasawa K."/>
            <person name="Tsugane M."/>
            <person name="Tsuji K."/>
            <person name="Ueda S."/>
            <person name="Waki K."/>
            <person name="Yamagata H."/>
            <person name="Yamamoto M."/>
            <person name="Yamamoto S."/>
            <person name="Yamane H."/>
            <person name="Yoshiki S."/>
            <person name="Yoshihara R."/>
            <person name="Yukawa K."/>
            <person name="Zhong H."/>
            <person name="Yano M."/>
            <person name="Yuan Q."/>
            <person name="Ouyang S."/>
            <person name="Liu J."/>
            <person name="Jones K.M."/>
            <person name="Gansberger K."/>
            <person name="Moffat K."/>
            <person name="Hill J."/>
            <person name="Bera J."/>
            <person name="Fadrosh D."/>
            <person name="Jin S."/>
            <person name="Johri S."/>
            <person name="Kim M."/>
            <person name="Overton L."/>
            <person name="Reardon M."/>
            <person name="Tsitrin T."/>
            <person name="Vuong H."/>
            <person name="Weaver B."/>
            <person name="Ciecko A."/>
            <person name="Tallon L."/>
            <person name="Jackson J."/>
            <person name="Pai G."/>
            <person name="Aken S.V."/>
            <person name="Utterback T."/>
            <person name="Reidmuller S."/>
            <person name="Feldblyum T."/>
            <person name="Hsiao J."/>
            <person name="Zismann V."/>
            <person name="Iobst S."/>
            <person name="de Vazeille A.R."/>
            <person name="Buell C.R."/>
            <person name="Ying K."/>
            <person name="Li Y."/>
            <person name="Lu T."/>
            <person name="Huang Y."/>
            <person name="Zhao Q."/>
            <person name="Feng Q."/>
            <person name="Zhang L."/>
            <person name="Zhu J."/>
            <person name="Weng Q."/>
            <person name="Mu J."/>
            <person name="Lu Y."/>
            <person name="Fan D."/>
            <person name="Liu Y."/>
            <person name="Guan J."/>
            <person name="Zhang Y."/>
            <person name="Yu S."/>
            <person name="Liu X."/>
            <person name="Zhang Y."/>
            <person name="Hong G."/>
            <person name="Han B."/>
            <person name="Choisne N."/>
            <person name="Demange N."/>
            <person name="Orjeda G."/>
            <person name="Samain S."/>
            <person name="Cattolico L."/>
            <person name="Pelletier E."/>
            <person name="Couloux A."/>
            <person name="Segurens B."/>
            <person name="Wincker P."/>
            <person name="D'Hont A."/>
            <person name="Scarpelli C."/>
            <person name="Weissenbach J."/>
            <person name="Salanoubat M."/>
            <person name="Quetier F."/>
            <person name="Yu Y."/>
            <person name="Kim H.R."/>
            <person name="Rambo T."/>
            <person name="Currie J."/>
            <person name="Collura K."/>
            <person name="Luo M."/>
            <person name="Yang T."/>
            <person name="Ammiraju J.S.S."/>
            <person name="Engler F."/>
            <person name="Soderlund C."/>
            <person name="Wing R.A."/>
            <person name="Palmer L.E."/>
            <person name="de la Bastide M."/>
            <person name="Spiegel L."/>
            <person name="Nascimento L."/>
            <person name="Zutavern T."/>
            <person name="O'Shaughnessy A."/>
            <person name="Dike S."/>
            <person name="Dedhia N."/>
            <person name="Preston R."/>
            <person name="Balija V."/>
            <person name="McCombie W.R."/>
            <person name="Chow T."/>
            <person name="Chen H."/>
            <person name="Chung M."/>
            <person name="Chen C."/>
            <person name="Shaw J."/>
            <person name="Wu H."/>
            <person name="Hsiao K."/>
            <person name="Chao Y."/>
            <person name="Chu M."/>
            <person name="Cheng C."/>
            <person name="Hour A."/>
            <person name="Lee P."/>
            <person name="Lin S."/>
            <person name="Lin Y."/>
            <person name="Liou J."/>
            <person name="Liu S."/>
            <person name="Hsing Y."/>
            <person name="Raghuvanshi S."/>
            <person name="Mohanty A."/>
            <person name="Bharti A.K."/>
            <person name="Gaur A."/>
            <person name="Gupta V."/>
            <person name="Kumar D."/>
            <person name="Ravi V."/>
            <person name="Vij S."/>
            <person name="Kapur A."/>
            <person name="Khurana P."/>
            <person name="Khurana P."/>
            <person name="Khurana J.P."/>
            <person name="Tyagi A.K."/>
            <person name="Gaikwad K."/>
            <person name="Singh A."/>
            <person name="Dalal V."/>
            <person name="Srivastava S."/>
            <person name="Dixit A."/>
            <person name="Pal A.K."/>
            <person name="Ghazi I.A."/>
            <person name="Yadav M."/>
            <person name="Pandit A."/>
            <person name="Bhargava A."/>
            <person name="Sureshbabu K."/>
            <person name="Batra K."/>
            <person name="Sharma T.R."/>
            <person name="Mohapatra T."/>
            <person name="Singh N.K."/>
            <person name="Messing J."/>
            <person name="Nelson A.B."/>
            <person name="Fuks G."/>
            <person name="Kavchok S."/>
            <person name="Keizer G."/>
            <person name="Linton E."/>
            <person name="Llaca V."/>
            <person name="Song R."/>
            <person name="Tanyolac B."/>
            <person name="Young S."/>
            <person name="Ho-Il K."/>
            <person name="Hahn J.H."/>
            <person name="Sangsakoo G."/>
            <person name="Vanavichit A."/>
            <person name="de Mattos Luiz.A.T."/>
            <person name="Zimmer P.D."/>
            <person name="Malone G."/>
            <person name="Dellagostin O."/>
            <person name="de Oliveira A.C."/>
            <person name="Bevan M."/>
            <person name="Bancroft I."/>
            <person name="Minx P."/>
            <person name="Cordum H."/>
            <person name="Wilson R."/>
            <person name="Cheng Z."/>
            <person name="Jin W."/>
            <person name="Jiang J."/>
            <person name="Leong S.A."/>
            <person name="Iwama H."/>
            <person name="Gojobori T."/>
            <person name="Itoh T."/>
            <person name="Niimura Y."/>
            <person name="Fujii Y."/>
            <person name="Habara T."/>
            <person name="Sakai H."/>
            <person name="Sato Y."/>
            <person name="Wilson G."/>
            <person name="Kumar K."/>
            <person name="McCouch S."/>
            <person name="Juretic N."/>
            <person name="Hoen D."/>
            <person name="Wright S."/>
            <person name="Bruskiewich R."/>
            <person name="Bureau T."/>
            <person name="Miyao A."/>
            <person name="Hirochika H."/>
            <person name="Nishikawa T."/>
            <person name="Kadowaki K."/>
            <person name="Sugiura M."/>
            <person name="Burr B."/>
            <person name="Sasaki T."/>
        </authorList>
    </citation>
    <scope>NUCLEOTIDE SEQUENCE [LARGE SCALE GENOMIC DNA]</scope>
    <source>
        <strain evidence="2">cv. Nipponbare</strain>
    </source>
</reference>
<proteinExistence type="predicted"/>